<dbReference type="Proteomes" id="UP000649573">
    <property type="component" value="Unassembled WGS sequence"/>
</dbReference>
<comment type="caution">
    <text evidence="1">The sequence shown here is derived from an EMBL/GenBank/DDBJ whole genome shotgun (WGS) entry which is preliminary data.</text>
</comment>
<protein>
    <submittedName>
        <fullName evidence="1">Uncharacterized protein</fullName>
    </submittedName>
</protein>
<evidence type="ECO:0000313" key="1">
    <source>
        <dbReference type="EMBL" id="GGU49667.1"/>
    </source>
</evidence>
<reference evidence="2" key="1">
    <citation type="journal article" date="2019" name="Int. J. Syst. Evol. Microbiol.">
        <title>The Global Catalogue of Microorganisms (GCM) 10K type strain sequencing project: providing services to taxonomists for standard genome sequencing and annotation.</title>
        <authorList>
            <consortium name="The Broad Institute Genomics Platform"/>
            <consortium name="The Broad Institute Genome Sequencing Center for Infectious Disease"/>
            <person name="Wu L."/>
            <person name="Ma J."/>
        </authorList>
    </citation>
    <scope>NUCLEOTIDE SEQUENCE [LARGE SCALE GENOMIC DNA]</scope>
    <source>
        <strain evidence="2">JCM 3296</strain>
    </source>
</reference>
<keyword evidence="2" id="KW-1185">Reference proteome</keyword>
<evidence type="ECO:0000313" key="2">
    <source>
        <dbReference type="Proteomes" id="UP000649573"/>
    </source>
</evidence>
<gene>
    <name evidence="1" type="ORF">GCM10010178_48080</name>
</gene>
<dbReference type="RefSeq" id="WP_189255958.1">
    <property type="nucleotide sequence ID" value="NZ_BMRE01000021.1"/>
</dbReference>
<sequence>MGRRRVRWLRVGADQYVWSVRHAHDDGVCREFVRLTRDGAPGQLVLVFRSGDGVYAHAGAVQHPDGRVLNFNLPRVIRAVLDEAIDRGWQPDAHWELDGWPWFDALSRRSDPAESR</sequence>
<proteinExistence type="predicted"/>
<name>A0ABQ2USZ2_9PSEU</name>
<accession>A0ABQ2USZ2</accession>
<dbReference type="EMBL" id="BMRE01000021">
    <property type="protein sequence ID" value="GGU49667.1"/>
    <property type="molecule type" value="Genomic_DNA"/>
</dbReference>
<organism evidence="1 2">
    <name type="scientific">Lentzea flava</name>
    <dbReference type="NCBI Taxonomy" id="103732"/>
    <lineage>
        <taxon>Bacteria</taxon>
        <taxon>Bacillati</taxon>
        <taxon>Actinomycetota</taxon>
        <taxon>Actinomycetes</taxon>
        <taxon>Pseudonocardiales</taxon>
        <taxon>Pseudonocardiaceae</taxon>
        <taxon>Lentzea</taxon>
    </lineage>
</organism>